<dbReference type="PANTHER" id="PTHR37461">
    <property type="entry name" value="ANTI-SIGMA-K FACTOR RSKA"/>
    <property type="match status" value="1"/>
</dbReference>
<keyword evidence="2" id="KW-1003">Cell membrane</keyword>
<dbReference type="GO" id="GO:0005886">
    <property type="term" value="C:plasma membrane"/>
    <property type="evidence" value="ECO:0007669"/>
    <property type="project" value="UniProtKB-SubCell"/>
</dbReference>
<dbReference type="KEGG" id="nhu:H0264_24535"/>
<gene>
    <name evidence="13" type="ORF">H0264_24535</name>
</gene>
<sequence length="239" mass="24825">MPDMPEQVDLRDLAYPYALDALPETQRYAVEAWLDTADDTAAAAFRATVREVRETLADMTVVDAVDAPPELEASILKALDRKTTPAPPRAWMRPMYLLTAAAALIAVIVLGAMVIRTPADHPGADAVTAQQILAEPGARATTTAVTGGGTVTVTVARDSANAVVTFDAVPQPPAAREYQLWLVPGAGAPRSAGVLAALPGRNSPLLVPIDGARALALSIEPVGGSAQPTTDPIVAVPLQ</sequence>
<keyword evidence="3 10" id="KW-0812">Transmembrane</keyword>
<evidence type="ECO:0000313" key="13">
    <source>
        <dbReference type="EMBL" id="QLY28519.1"/>
    </source>
</evidence>
<dbReference type="PANTHER" id="PTHR37461:SF1">
    <property type="entry name" value="ANTI-SIGMA-K FACTOR RSKA"/>
    <property type="match status" value="1"/>
</dbReference>
<organism evidence="13 14">
    <name type="scientific">Nocardia huaxiensis</name>
    <dbReference type="NCBI Taxonomy" id="2755382"/>
    <lineage>
        <taxon>Bacteria</taxon>
        <taxon>Bacillati</taxon>
        <taxon>Actinomycetota</taxon>
        <taxon>Actinomycetes</taxon>
        <taxon>Mycobacteriales</taxon>
        <taxon>Nocardiaceae</taxon>
        <taxon>Nocardia</taxon>
    </lineage>
</organism>
<keyword evidence="14" id="KW-1185">Reference proteome</keyword>
<evidence type="ECO:0000259" key="11">
    <source>
        <dbReference type="Pfam" id="PF10099"/>
    </source>
</evidence>
<protein>
    <recommendedName>
        <fullName evidence="9">Regulator of SigK</fullName>
    </recommendedName>
    <alternativeName>
        <fullName evidence="8">Sigma-K anti-sigma factor RskA</fullName>
    </alternativeName>
</protein>
<name>A0A7D6ZDT6_9NOCA</name>
<keyword evidence="7" id="KW-0804">Transcription</keyword>
<evidence type="ECO:0000256" key="7">
    <source>
        <dbReference type="ARBA" id="ARBA00023163"/>
    </source>
</evidence>
<comment type="subcellular location">
    <subcellularLocation>
        <location evidence="1">Cell membrane</location>
        <topology evidence="1">Single-pass membrane protein</topology>
    </subcellularLocation>
</comment>
<feature type="transmembrane region" description="Helical" evidence="10">
    <location>
        <begin position="95"/>
        <end position="115"/>
    </location>
</feature>
<evidence type="ECO:0000259" key="12">
    <source>
        <dbReference type="Pfam" id="PF22618"/>
    </source>
</evidence>
<dbReference type="Gene3D" id="1.10.10.1320">
    <property type="entry name" value="Anti-sigma factor, zinc-finger domain"/>
    <property type="match status" value="1"/>
</dbReference>
<dbReference type="GO" id="GO:0006417">
    <property type="term" value="P:regulation of translation"/>
    <property type="evidence" value="ECO:0007669"/>
    <property type="project" value="TreeGrafter"/>
</dbReference>
<evidence type="ECO:0000256" key="2">
    <source>
        <dbReference type="ARBA" id="ARBA00022475"/>
    </source>
</evidence>
<evidence type="ECO:0000313" key="14">
    <source>
        <dbReference type="Proteomes" id="UP000515512"/>
    </source>
</evidence>
<evidence type="ECO:0000256" key="4">
    <source>
        <dbReference type="ARBA" id="ARBA00022989"/>
    </source>
</evidence>
<dbReference type="Pfam" id="PF10099">
    <property type="entry name" value="RskA_C"/>
    <property type="match status" value="1"/>
</dbReference>
<evidence type="ECO:0000256" key="3">
    <source>
        <dbReference type="ARBA" id="ARBA00022692"/>
    </source>
</evidence>
<keyword evidence="6 10" id="KW-0472">Membrane</keyword>
<evidence type="ECO:0000256" key="8">
    <source>
        <dbReference type="ARBA" id="ARBA00029829"/>
    </source>
</evidence>
<dbReference type="GO" id="GO:0016989">
    <property type="term" value="F:sigma factor antagonist activity"/>
    <property type="evidence" value="ECO:0007669"/>
    <property type="project" value="TreeGrafter"/>
</dbReference>
<feature type="domain" description="Anti-sigma-K factor RskA N-terminal" evidence="12">
    <location>
        <begin position="10"/>
        <end position="57"/>
    </location>
</feature>
<feature type="domain" description="Anti-sigma K factor RskA C-terminal" evidence="11">
    <location>
        <begin position="98"/>
        <end position="233"/>
    </location>
</feature>
<proteinExistence type="predicted"/>
<evidence type="ECO:0000256" key="9">
    <source>
        <dbReference type="ARBA" id="ARBA00030803"/>
    </source>
</evidence>
<dbReference type="InterPro" id="IPR018764">
    <property type="entry name" value="RskA_C"/>
</dbReference>
<evidence type="ECO:0000256" key="5">
    <source>
        <dbReference type="ARBA" id="ARBA00023015"/>
    </source>
</evidence>
<keyword evidence="4 10" id="KW-1133">Transmembrane helix</keyword>
<dbReference type="RefSeq" id="WP_181579725.1">
    <property type="nucleotide sequence ID" value="NZ_CP059399.1"/>
</dbReference>
<evidence type="ECO:0000256" key="6">
    <source>
        <dbReference type="ARBA" id="ARBA00023136"/>
    </source>
</evidence>
<dbReference type="InterPro" id="IPR053877">
    <property type="entry name" value="RskA_N"/>
</dbReference>
<dbReference type="Proteomes" id="UP000515512">
    <property type="component" value="Chromosome"/>
</dbReference>
<reference evidence="13 14" key="1">
    <citation type="submission" date="2020-07" db="EMBL/GenBank/DDBJ databases">
        <authorList>
            <person name="Zhuang K."/>
            <person name="Ran Y."/>
        </authorList>
    </citation>
    <scope>NUCLEOTIDE SEQUENCE [LARGE SCALE GENOMIC DNA]</scope>
    <source>
        <strain evidence="13 14">WCH-YHL-001</strain>
    </source>
</reference>
<keyword evidence="5" id="KW-0805">Transcription regulation</keyword>
<evidence type="ECO:0000256" key="1">
    <source>
        <dbReference type="ARBA" id="ARBA00004162"/>
    </source>
</evidence>
<evidence type="ECO:0000256" key="10">
    <source>
        <dbReference type="SAM" id="Phobius"/>
    </source>
</evidence>
<dbReference type="AlphaFoldDB" id="A0A7D6ZDT6"/>
<dbReference type="InterPro" id="IPR041916">
    <property type="entry name" value="Anti_sigma_zinc_sf"/>
</dbReference>
<accession>A0A7D6ZDT6</accession>
<dbReference type="EMBL" id="CP059399">
    <property type="protein sequence ID" value="QLY28519.1"/>
    <property type="molecule type" value="Genomic_DNA"/>
</dbReference>
<dbReference type="Pfam" id="PF22618">
    <property type="entry name" value="RskA_N"/>
    <property type="match status" value="1"/>
</dbReference>
<dbReference type="InterPro" id="IPR051474">
    <property type="entry name" value="Anti-sigma-K/W_factor"/>
</dbReference>